<keyword evidence="9" id="KW-0233">DNA recombination</keyword>
<evidence type="ECO:0000256" key="10">
    <source>
        <dbReference type="ARBA" id="ARBA00023204"/>
    </source>
</evidence>
<dbReference type="GO" id="GO:0035861">
    <property type="term" value="C:site of double-strand break"/>
    <property type="evidence" value="ECO:0007669"/>
    <property type="project" value="TreeGrafter"/>
</dbReference>
<feature type="domain" description="Rad50/SbcC-type AAA" evidence="13">
    <location>
        <begin position="8"/>
        <end position="233"/>
    </location>
</feature>
<keyword evidence="5" id="KW-0547">Nucleotide-binding</keyword>
<keyword evidence="8 12" id="KW-0175">Coiled coil</keyword>
<organism evidence="14">
    <name type="scientific">Clastoptera arizonana</name>
    <name type="common">Arizona spittle bug</name>
    <dbReference type="NCBI Taxonomy" id="38151"/>
    <lineage>
        <taxon>Eukaryota</taxon>
        <taxon>Metazoa</taxon>
        <taxon>Ecdysozoa</taxon>
        <taxon>Arthropoda</taxon>
        <taxon>Hexapoda</taxon>
        <taxon>Insecta</taxon>
        <taxon>Pterygota</taxon>
        <taxon>Neoptera</taxon>
        <taxon>Paraneoptera</taxon>
        <taxon>Hemiptera</taxon>
        <taxon>Auchenorrhyncha</taxon>
        <taxon>Cercopoidea</taxon>
        <taxon>Clastopteridae</taxon>
        <taxon>Clastoptera</taxon>
    </lineage>
</organism>
<keyword evidence="10" id="KW-0234">DNA repair</keyword>
<dbReference type="GO" id="GO:0000724">
    <property type="term" value="P:double-strand break repair via homologous recombination"/>
    <property type="evidence" value="ECO:0007669"/>
    <property type="project" value="TreeGrafter"/>
</dbReference>
<evidence type="ECO:0000259" key="13">
    <source>
        <dbReference type="Pfam" id="PF13476"/>
    </source>
</evidence>
<dbReference type="Gene3D" id="3.40.50.300">
    <property type="entry name" value="P-loop containing nucleotide triphosphate hydrolases"/>
    <property type="match status" value="1"/>
</dbReference>
<evidence type="ECO:0000256" key="8">
    <source>
        <dbReference type="ARBA" id="ARBA00023054"/>
    </source>
</evidence>
<name>A0A1B6CL08_9HEMI</name>
<dbReference type="GO" id="GO:0016887">
    <property type="term" value="F:ATP hydrolysis activity"/>
    <property type="evidence" value="ECO:0007669"/>
    <property type="project" value="InterPro"/>
</dbReference>
<dbReference type="PANTHER" id="PTHR19306">
    <property type="entry name" value="STRUCTURAL MAINTENANCE OF CHROMOSOMES 5,6 SMC5, SMC6"/>
    <property type="match status" value="1"/>
</dbReference>
<evidence type="ECO:0000256" key="12">
    <source>
        <dbReference type="SAM" id="Coils"/>
    </source>
</evidence>
<feature type="non-terminal residue" evidence="14">
    <location>
        <position position="259"/>
    </location>
</feature>
<reference evidence="14" key="1">
    <citation type="submission" date="2015-12" db="EMBL/GenBank/DDBJ databases">
        <title>De novo transcriptome assembly of four potential Pierce s Disease insect vectors from Arizona vineyards.</title>
        <authorList>
            <person name="Tassone E.E."/>
        </authorList>
    </citation>
    <scope>NUCLEOTIDE SEQUENCE</scope>
</reference>
<evidence type="ECO:0000313" key="14">
    <source>
        <dbReference type="EMBL" id="JAS14157.1"/>
    </source>
</evidence>
<protein>
    <recommendedName>
        <fullName evidence="13">Rad50/SbcC-type AAA domain-containing protein</fullName>
    </recommendedName>
</protein>
<gene>
    <name evidence="14" type="ORF">g.101</name>
</gene>
<dbReference type="EMBL" id="GEDC01023141">
    <property type="protein sequence ID" value="JAS14157.1"/>
    <property type="molecule type" value="Transcribed_RNA"/>
</dbReference>
<evidence type="ECO:0000256" key="9">
    <source>
        <dbReference type="ARBA" id="ARBA00023172"/>
    </source>
</evidence>
<evidence type="ECO:0000256" key="4">
    <source>
        <dbReference type="ARBA" id="ARBA00022454"/>
    </source>
</evidence>
<dbReference type="GO" id="GO:0005634">
    <property type="term" value="C:nucleus"/>
    <property type="evidence" value="ECO:0007669"/>
    <property type="project" value="UniProtKB-SubCell"/>
</dbReference>
<evidence type="ECO:0000256" key="11">
    <source>
        <dbReference type="ARBA" id="ARBA00023242"/>
    </source>
</evidence>
<keyword evidence="7" id="KW-0067">ATP-binding</keyword>
<dbReference type="InterPro" id="IPR027417">
    <property type="entry name" value="P-loop_NTPase"/>
</dbReference>
<feature type="coiled-coil region" evidence="12">
    <location>
        <begin position="193"/>
        <end position="227"/>
    </location>
</feature>
<evidence type="ECO:0000256" key="7">
    <source>
        <dbReference type="ARBA" id="ARBA00022840"/>
    </source>
</evidence>
<evidence type="ECO:0000256" key="3">
    <source>
        <dbReference type="ARBA" id="ARBA00006793"/>
    </source>
</evidence>
<evidence type="ECO:0000256" key="5">
    <source>
        <dbReference type="ARBA" id="ARBA00022741"/>
    </source>
</evidence>
<dbReference type="Pfam" id="PF13476">
    <property type="entry name" value="AAA_23"/>
    <property type="match status" value="1"/>
</dbReference>
<dbReference type="GO" id="GO:0005524">
    <property type="term" value="F:ATP binding"/>
    <property type="evidence" value="ECO:0007669"/>
    <property type="project" value="UniProtKB-KW"/>
</dbReference>
<keyword evidence="6" id="KW-0227">DNA damage</keyword>
<comment type="similarity">
    <text evidence="3">Belongs to the SMC family. SMC6 subfamily.</text>
</comment>
<dbReference type="GO" id="GO:0003697">
    <property type="term" value="F:single-stranded DNA binding"/>
    <property type="evidence" value="ECO:0007669"/>
    <property type="project" value="TreeGrafter"/>
</dbReference>
<accession>A0A1B6CL08</accession>
<dbReference type="AlphaFoldDB" id="A0A1B6CL08"/>
<dbReference type="PANTHER" id="PTHR19306:SF6">
    <property type="entry name" value="STRUCTURAL MAINTENANCE OF CHROMOSOMES PROTEIN 6"/>
    <property type="match status" value="1"/>
</dbReference>
<comment type="subcellular location">
    <subcellularLocation>
        <location evidence="2">Chromosome</location>
    </subcellularLocation>
    <subcellularLocation>
        <location evidence="1">Nucleus</location>
    </subcellularLocation>
</comment>
<evidence type="ECO:0000256" key="1">
    <source>
        <dbReference type="ARBA" id="ARBA00004123"/>
    </source>
</evidence>
<evidence type="ECO:0000256" key="6">
    <source>
        <dbReference type="ARBA" id="ARBA00022763"/>
    </source>
</evidence>
<dbReference type="SUPFAM" id="SSF52540">
    <property type="entry name" value="P-loop containing nucleoside triphosphate hydrolases"/>
    <property type="match status" value="1"/>
</dbReference>
<proteinExistence type="inferred from homology"/>
<dbReference type="GO" id="GO:0030915">
    <property type="term" value="C:Smc5-Smc6 complex"/>
    <property type="evidence" value="ECO:0007669"/>
    <property type="project" value="TreeGrafter"/>
</dbReference>
<sequence length="259" mass="29904">MKAGSLIRLELKNFMSHDNLEIDFKPNINFITGGNDSGKSAIVRALVIVLDGFNKWTATNSYIELIRNKKYPSKIKVTICNSGENAFDKEEFGDNIVVIRKLFIYGSSIFEIQNQAGVIVSQSKKKLDEIKKSLKIHVNIPTAILEKDTMRQFLTIDDPFEKYSFYEKATLLQSLQEEGVILRNNIIERLTTILQQTNVLEKEVADIKELENKIKVLEDADKIRQQKNNLMHELVWAKVYEAETRLNIKIDIKDRIKNR</sequence>
<keyword evidence="11" id="KW-0539">Nucleus</keyword>
<dbReference type="InterPro" id="IPR038729">
    <property type="entry name" value="Rad50/SbcC_AAA"/>
</dbReference>
<keyword evidence="4" id="KW-0158">Chromosome</keyword>
<evidence type="ECO:0000256" key="2">
    <source>
        <dbReference type="ARBA" id="ARBA00004286"/>
    </source>
</evidence>
<dbReference type="GO" id="GO:0003684">
    <property type="term" value="F:damaged DNA binding"/>
    <property type="evidence" value="ECO:0007669"/>
    <property type="project" value="TreeGrafter"/>
</dbReference>